<dbReference type="Proteomes" id="UP000007148">
    <property type="component" value="Unassembled WGS sequence"/>
</dbReference>
<keyword evidence="2" id="KW-1133">Transmembrane helix</keyword>
<feature type="transmembrane region" description="Helical" evidence="2">
    <location>
        <begin position="167"/>
        <end position="187"/>
    </location>
</feature>
<evidence type="ECO:0000313" key="5">
    <source>
        <dbReference type="Proteomes" id="UP000007148"/>
    </source>
</evidence>
<evidence type="ECO:0000259" key="3">
    <source>
        <dbReference type="Pfam" id="PF20151"/>
    </source>
</evidence>
<feature type="transmembrane region" description="Helical" evidence="2">
    <location>
        <begin position="63"/>
        <end position="80"/>
    </location>
</feature>
<gene>
    <name evidence="4" type="ORF">PIIN_09624</name>
</gene>
<feature type="transmembrane region" description="Helical" evidence="2">
    <location>
        <begin position="25"/>
        <end position="42"/>
    </location>
</feature>
<dbReference type="Pfam" id="PF20151">
    <property type="entry name" value="DUF6533"/>
    <property type="match status" value="1"/>
</dbReference>
<keyword evidence="5" id="KW-1185">Reference proteome</keyword>
<keyword evidence="2" id="KW-0812">Transmembrane</keyword>
<accession>G4TWE0</accession>
<feature type="transmembrane region" description="Helical" evidence="2">
    <location>
        <begin position="208"/>
        <end position="229"/>
    </location>
</feature>
<keyword evidence="2" id="KW-0472">Membrane</keyword>
<feature type="compositionally biased region" description="Polar residues" evidence="1">
    <location>
        <begin position="303"/>
        <end position="314"/>
    </location>
</feature>
<sequence>MSGLDISALLPPYLNLPPHLSAHKYFFVCTLTVAAWDTLVLSPRSWRLMKTKEWPVLKIVYQVLRYLMPVEFIIVAVAFFDTKFTREMCNKFYLFEPICTMILIALCSSVHVIRIHAIYDKSRPILAGLAALLLIQIAVMAVSSAFYRVIPLLPGQGCIAGPTANWVGIYWAAPTLFYTTTLALALNRSIKSLQTKALSPWKLMLRDGLNLYGAIWIVNMVNVCFWFIVKPTGENDSIKTTVTSMTAVLTTTMTLRIILSVRGSLAQGGSYAGSAISSSNRGNSTHVLSSSGRNPNPPHPSSFGPTHSYGVQSQNAGNGANVINIGTYGNPERKGSLSGGVPGVGKDGAYTLDEMRDKAAKGEWNEGASDGRSSVLEGKEGEAYGVPAARGYEGVKVTIDREVDYHGRK</sequence>
<organism evidence="4 5">
    <name type="scientific">Serendipita indica (strain DSM 11827)</name>
    <name type="common">Root endophyte fungus</name>
    <name type="synonym">Piriformospora indica</name>
    <dbReference type="NCBI Taxonomy" id="1109443"/>
    <lineage>
        <taxon>Eukaryota</taxon>
        <taxon>Fungi</taxon>
        <taxon>Dikarya</taxon>
        <taxon>Basidiomycota</taxon>
        <taxon>Agaricomycotina</taxon>
        <taxon>Agaricomycetes</taxon>
        <taxon>Sebacinales</taxon>
        <taxon>Serendipitaceae</taxon>
        <taxon>Serendipita</taxon>
    </lineage>
</organism>
<dbReference type="HOGENOM" id="CLU_064338_0_0_1"/>
<feature type="region of interest" description="Disordered" evidence="1">
    <location>
        <begin position="271"/>
        <end position="316"/>
    </location>
</feature>
<dbReference type="eggNOG" id="ENOG502SK36">
    <property type="taxonomic scope" value="Eukaryota"/>
</dbReference>
<evidence type="ECO:0000256" key="2">
    <source>
        <dbReference type="SAM" id="Phobius"/>
    </source>
</evidence>
<feature type="transmembrane region" description="Helical" evidence="2">
    <location>
        <begin position="125"/>
        <end position="147"/>
    </location>
</feature>
<dbReference type="OrthoDB" id="2626017at2759"/>
<comment type="caution">
    <text evidence="4">The sequence shown here is derived from an EMBL/GenBank/DDBJ whole genome shotgun (WGS) entry which is preliminary data.</text>
</comment>
<feature type="transmembrane region" description="Helical" evidence="2">
    <location>
        <begin position="92"/>
        <end position="113"/>
    </location>
</feature>
<dbReference type="EMBL" id="CAFZ01000487">
    <property type="protein sequence ID" value="CCA75633.1"/>
    <property type="molecule type" value="Genomic_DNA"/>
</dbReference>
<dbReference type="InParanoid" id="G4TWE0"/>
<dbReference type="InterPro" id="IPR045340">
    <property type="entry name" value="DUF6533"/>
</dbReference>
<feature type="compositionally biased region" description="Polar residues" evidence="1">
    <location>
        <begin position="280"/>
        <end position="294"/>
    </location>
</feature>
<evidence type="ECO:0000256" key="1">
    <source>
        <dbReference type="SAM" id="MobiDB-lite"/>
    </source>
</evidence>
<name>G4TWE0_SERID</name>
<dbReference type="OMA" id="FLFEPIC"/>
<dbReference type="AlphaFoldDB" id="G4TWE0"/>
<evidence type="ECO:0000313" key="4">
    <source>
        <dbReference type="EMBL" id="CCA75633.1"/>
    </source>
</evidence>
<reference evidence="4 5" key="1">
    <citation type="journal article" date="2011" name="PLoS Pathog.">
        <title>Endophytic Life Strategies Decoded by Genome and Transcriptome Analyses of the Mutualistic Root Symbiont Piriformospora indica.</title>
        <authorList>
            <person name="Zuccaro A."/>
            <person name="Lahrmann U."/>
            <person name="Guldener U."/>
            <person name="Langen G."/>
            <person name="Pfiffi S."/>
            <person name="Biedenkopf D."/>
            <person name="Wong P."/>
            <person name="Samans B."/>
            <person name="Grimm C."/>
            <person name="Basiewicz M."/>
            <person name="Murat C."/>
            <person name="Martin F."/>
            <person name="Kogel K.H."/>
        </authorList>
    </citation>
    <scope>NUCLEOTIDE SEQUENCE [LARGE SCALE GENOMIC DNA]</scope>
    <source>
        <strain evidence="4 5">DSM 11827</strain>
    </source>
</reference>
<proteinExistence type="predicted"/>
<feature type="domain" description="DUF6533" evidence="3">
    <location>
        <begin position="25"/>
        <end position="70"/>
    </location>
</feature>
<protein>
    <recommendedName>
        <fullName evidence="3">DUF6533 domain-containing protein</fullName>
    </recommendedName>
</protein>